<evidence type="ECO:0000256" key="4">
    <source>
        <dbReference type="SAM" id="MobiDB-lite"/>
    </source>
</evidence>
<dbReference type="SMART" id="SM00320">
    <property type="entry name" value="WD40"/>
    <property type="match status" value="2"/>
</dbReference>
<protein>
    <recommendedName>
        <fullName evidence="7">Peroxin-7</fullName>
    </recommendedName>
</protein>
<sequence length="180" mass="18692">MLRSRGGACPQRLLRPPPRDVGPSERPRCEDPWDMIHHSRQVTAVSVDWDTFQAMSASIDRTIILWDLEVGEPLSTYAGHSGSVCCLSVDWAGRRMASGAGPGDNRIRVWDFSDGYCASEVESHEGTVWAVDCDWAAAHKAVADAAGVPFGGGGEAAGTAAAPTGAAPGGAPGSGGYPAA</sequence>
<name>A0ABN9RJT1_9DINO</name>
<feature type="repeat" description="WD" evidence="3">
    <location>
        <begin position="35"/>
        <end position="76"/>
    </location>
</feature>
<accession>A0ABN9RJT1</accession>
<comment type="caution">
    <text evidence="5">The sequence shown here is derived from an EMBL/GenBank/DDBJ whole genome shotgun (WGS) entry which is preliminary data.</text>
</comment>
<keyword evidence="6" id="KW-1185">Reference proteome</keyword>
<keyword evidence="1 3" id="KW-0853">WD repeat</keyword>
<feature type="region of interest" description="Disordered" evidence="4">
    <location>
        <begin position="155"/>
        <end position="180"/>
    </location>
</feature>
<dbReference type="Pfam" id="PF00400">
    <property type="entry name" value="WD40"/>
    <property type="match status" value="2"/>
</dbReference>
<feature type="compositionally biased region" description="Gly residues" evidence="4">
    <location>
        <begin position="167"/>
        <end position="180"/>
    </location>
</feature>
<evidence type="ECO:0000313" key="5">
    <source>
        <dbReference type="EMBL" id="CAK0819383.1"/>
    </source>
</evidence>
<dbReference type="InterPro" id="IPR001680">
    <property type="entry name" value="WD40_rpt"/>
</dbReference>
<dbReference type="PROSITE" id="PS00678">
    <property type="entry name" value="WD_REPEATS_1"/>
    <property type="match status" value="1"/>
</dbReference>
<feature type="region of interest" description="Disordered" evidence="4">
    <location>
        <begin position="1"/>
        <end position="30"/>
    </location>
</feature>
<dbReference type="PANTHER" id="PTHR19848">
    <property type="entry name" value="WD40 REPEAT PROTEIN"/>
    <property type="match status" value="1"/>
</dbReference>
<keyword evidence="2" id="KW-0677">Repeat</keyword>
<dbReference type="Proteomes" id="UP001189429">
    <property type="component" value="Unassembled WGS sequence"/>
</dbReference>
<organism evidence="5 6">
    <name type="scientific">Prorocentrum cordatum</name>
    <dbReference type="NCBI Taxonomy" id="2364126"/>
    <lineage>
        <taxon>Eukaryota</taxon>
        <taxon>Sar</taxon>
        <taxon>Alveolata</taxon>
        <taxon>Dinophyceae</taxon>
        <taxon>Prorocentrales</taxon>
        <taxon>Prorocentraceae</taxon>
        <taxon>Prorocentrum</taxon>
    </lineage>
</organism>
<dbReference type="InterPro" id="IPR036322">
    <property type="entry name" value="WD40_repeat_dom_sf"/>
</dbReference>
<dbReference type="InterPro" id="IPR019775">
    <property type="entry name" value="WD40_repeat_CS"/>
</dbReference>
<gene>
    <name evidence="5" type="ORF">PCOR1329_LOCUS21381</name>
</gene>
<dbReference type="InterPro" id="IPR015943">
    <property type="entry name" value="WD40/YVTN_repeat-like_dom_sf"/>
</dbReference>
<dbReference type="Gene3D" id="2.130.10.10">
    <property type="entry name" value="YVTN repeat-like/Quinoprotein amine dehydrogenase"/>
    <property type="match status" value="1"/>
</dbReference>
<dbReference type="EMBL" id="CAUYUJ010007036">
    <property type="protein sequence ID" value="CAK0819383.1"/>
    <property type="molecule type" value="Genomic_DNA"/>
</dbReference>
<evidence type="ECO:0008006" key="7">
    <source>
        <dbReference type="Google" id="ProtNLM"/>
    </source>
</evidence>
<proteinExistence type="predicted"/>
<dbReference type="PROSITE" id="PS50082">
    <property type="entry name" value="WD_REPEATS_2"/>
    <property type="match status" value="1"/>
</dbReference>
<dbReference type="SUPFAM" id="SSF50978">
    <property type="entry name" value="WD40 repeat-like"/>
    <property type="match status" value="1"/>
</dbReference>
<evidence type="ECO:0000313" key="6">
    <source>
        <dbReference type="Proteomes" id="UP001189429"/>
    </source>
</evidence>
<evidence type="ECO:0000256" key="2">
    <source>
        <dbReference type="ARBA" id="ARBA00022737"/>
    </source>
</evidence>
<dbReference type="PANTHER" id="PTHR19848:SF8">
    <property type="entry name" value="F-BOX AND WD REPEAT DOMAIN CONTAINING 7"/>
    <property type="match status" value="1"/>
</dbReference>
<feature type="compositionally biased region" description="Low complexity" evidence="4">
    <location>
        <begin position="157"/>
        <end position="166"/>
    </location>
</feature>
<evidence type="ECO:0000256" key="1">
    <source>
        <dbReference type="ARBA" id="ARBA00022574"/>
    </source>
</evidence>
<reference evidence="5" key="1">
    <citation type="submission" date="2023-10" db="EMBL/GenBank/DDBJ databases">
        <authorList>
            <person name="Chen Y."/>
            <person name="Shah S."/>
            <person name="Dougan E. K."/>
            <person name="Thang M."/>
            <person name="Chan C."/>
        </authorList>
    </citation>
    <scope>NUCLEOTIDE SEQUENCE [LARGE SCALE GENOMIC DNA]</scope>
</reference>
<evidence type="ECO:0000256" key="3">
    <source>
        <dbReference type="PROSITE-ProRule" id="PRU00221"/>
    </source>
</evidence>